<dbReference type="Proteomes" id="UP000256257">
    <property type="component" value="Unassembled WGS sequence"/>
</dbReference>
<evidence type="ECO:0000313" key="3">
    <source>
        <dbReference type="Proteomes" id="UP000256257"/>
    </source>
</evidence>
<dbReference type="AlphaFoldDB" id="A0A3D9B659"/>
<keyword evidence="1" id="KW-0732">Signal</keyword>
<dbReference type="EMBL" id="QNVV01000003">
    <property type="protein sequence ID" value="REC49043.1"/>
    <property type="molecule type" value="Genomic_DNA"/>
</dbReference>
<proteinExistence type="predicted"/>
<evidence type="ECO:0008006" key="4">
    <source>
        <dbReference type="Google" id="ProtNLM"/>
    </source>
</evidence>
<reference evidence="2 3" key="1">
    <citation type="submission" date="2018-06" db="EMBL/GenBank/DDBJ databases">
        <title>Novel Chryseobacterium species.</title>
        <authorList>
            <person name="Newman J."/>
            <person name="Hugo C."/>
            <person name="Oosthuizen L."/>
            <person name="Charimba G."/>
        </authorList>
    </citation>
    <scope>NUCLEOTIDE SEQUENCE [LARGE SCALE GENOMIC DNA]</scope>
    <source>
        <strain evidence="2 3">7_F195</strain>
    </source>
</reference>
<gene>
    <name evidence="2" type="ORF">DRF67_05665</name>
</gene>
<organism evidence="2 3">
    <name type="scientific">Chryseobacterium pennipullorum</name>
    <dbReference type="NCBI Taxonomy" id="2258963"/>
    <lineage>
        <taxon>Bacteria</taxon>
        <taxon>Pseudomonadati</taxon>
        <taxon>Bacteroidota</taxon>
        <taxon>Flavobacteriia</taxon>
        <taxon>Flavobacteriales</taxon>
        <taxon>Weeksellaceae</taxon>
        <taxon>Chryseobacterium group</taxon>
        <taxon>Chryseobacterium</taxon>
    </lineage>
</organism>
<dbReference type="NCBIfam" id="TIGR04183">
    <property type="entry name" value="Por_Secre_tail"/>
    <property type="match status" value="1"/>
</dbReference>
<protein>
    <recommendedName>
        <fullName evidence="4">Por secretion system C-terminal sorting domain-containing protein</fullName>
    </recommendedName>
</protein>
<sequence length="270" mass="29374">MLKFGENYLNINNMKFNLLSRTPLSFRKAVIAFLLISGNTLLFAQSRIYAHAQNSGVFGVACLGCRVDNPQNAIGDNEDDYSTLVLGTVLLGGIQQTLTFPDLRSDTRLVVGIGTDNIPLSVQLLSGVTLETMNGGSSNNDRRTVDVSLLKLGATPNRGTVEFKPEKPYDGIRIGLTGGVLSLGGGFRIYYAYQDPLITLKAHSQDGQVTLEANIPLEGAEVALTNTSGKEVYRSTLRSKTFDAKQPEGIYMITVQTKEGKMYSKKIIVK</sequence>
<dbReference type="InterPro" id="IPR026444">
    <property type="entry name" value="Secre_tail"/>
</dbReference>
<evidence type="ECO:0000256" key="1">
    <source>
        <dbReference type="ARBA" id="ARBA00022729"/>
    </source>
</evidence>
<dbReference type="OrthoDB" id="1270872at2"/>
<name>A0A3D9B659_9FLAO</name>
<evidence type="ECO:0000313" key="2">
    <source>
        <dbReference type="EMBL" id="REC49043.1"/>
    </source>
</evidence>
<accession>A0A3D9B659</accession>
<keyword evidence="3" id="KW-1185">Reference proteome</keyword>
<comment type="caution">
    <text evidence="2">The sequence shown here is derived from an EMBL/GenBank/DDBJ whole genome shotgun (WGS) entry which is preliminary data.</text>
</comment>